<dbReference type="Gramene" id="fgenesh1_pg.C_scaffold_1001134">
    <property type="protein sequence ID" value="fgenesh1_pg.C_scaffold_1001134"/>
    <property type="gene ID" value="fgenesh1_pg.C_scaffold_1001134"/>
</dbReference>
<dbReference type="EMBL" id="GL348713">
    <property type="protein sequence ID" value="EFH68966.1"/>
    <property type="molecule type" value="Genomic_DNA"/>
</dbReference>
<feature type="region of interest" description="Disordered" evidence="1">
    <location>
        <begin position="57"/>
        <end position="83"/>
    </location>
</feature>
<sequence>MWSAIRNGARNVGRFASKYIQKKGDAEIIDKVMTAAEEGKKAWEKVKFWKERAKAVEKPAEEDISDPTPERAEAVEKPAEEESAQTSWLRKFGDRCSSLVFDYGERLGWDEKF</sequence>
<evidence type="ECO:0000256" key="1">
    <source>
        <dbReference type="SAM" id="MobiDB-lite"/>
    </source>
</evidence>
<dbReference type="Proteomes" id="UP000008694">
    <property type="component" value="Unassembled WGS sequence"/>
</dbReference>
<organism evidence="3">
    <name type="scientific">Arabidopsis lyrata subsp. lyrata</name>
    <name type="common">Lyre-leaved rock-cress</name>
    <dbReference type="NCBI Taxonomy" id="81972"/>
    <lineage>
        <taxon>Eukaryota</taxon>
        <taxon>Viridiplantae</taxon>
        <taxon>Streptophyta</taxon>
        <taxon>Embryophyta</taxon>
        <taxon>Tracheophyta</taxon>
        <taxon>Spermatophyta</taxon>
        <taxon>Magnoliopsida</taxon>
        <taxon>eudicotyledons</taxon>
        <taxon>Gunneridae</taxon>
        <taxon>Pentapetalae</taxon>
        <taxon>rosids</taxon>
        <taxon>malvids</taxon>
        <taxon>Brassicales</taxon>
        <taxon>Brassicaceae</taxon>
        <taxon>Camelineae</taxon>
        <taxon>Arabidopsis</taxon>
    </lineage>
</organism>
<name>D7KPB3_ARALL</name>
<proteinExistence type="predicted"/>
<keyword evidence="3" id="KW-1185">Reference proteome</keyword>
<evidence type="ECO:0000313" key="3">
    <source>
        <dbReference type="Proteomes" id="UP000008694"/>
    </source>
</evidence>
<gene>
    <name evidence="2" type="ORF">ARALYDRAFT_334569</name>
</gene>
<protein>
    <submittedName>
        <fullName evidence="2">Predicted protein</fullName>
    </submittedName>
</protein>
<dbReference type="HOGENOM" id="CLU_2136892_0_0_1"/>
<feature type="compositionally biased region" description="Basic and acidic residues" evidence="1">
    <location>
        <begin position="68"/>
        <end position="80"/>
    </location>
</feature>
<evidence type="ECO:0000313" key="2">
    <source>
        <dbReference type="EMBL" id="EFH68966.1"/>
    </source>
</evidence>
<dbReference type="AlphaFoldDB" id="D7KPB3"/>
<accession>D7KPB3</accession>
<reference evidence="3" key="1">
    <citation type="journal article" date="2011" name="Nat. Genet.">
        <title>The Arabidopsis lyrata genome sequence and the basis of rapid genome size change.</title>
        <authorList>
            <person name="Hu T.T."/>
            <person name="Pattyn P."/>
            <person name="Bakker E.G."/>
            <person name="Cao J."/>
            <person name="Cheng J.-F."/>
            <person name="Clark R.M."/>
            <person name="Fahlgren N."/>
            <person name="Fawcett J.A."/>
            <person name="Grimwood J."/>
            <person name="Gundlach H."/>
            <person name="Haberer G."/>
            <person name="Hollister J.D."/>
            <person name="Ossowski S."/>
            <person name="Ottilar R.P."/>
            <person name="Salamov A.A."/>
            <person name="Schneeberger K."/>
            <person name="Spannagl M."/>
            <person name="Wang X."/>
            <person name="Yang L."/>
            <person name="Nasrallah M.E."/>
            <person name="Bergelson J."/>
            <person name="Carrington J.C."/>
            <person name="Gaut B.S."/>
            <person name="Schmutz J."/>
            <person name="Mayer K.F.X."/>
            <person name="Van de Peer Y."/>
            <person name="Grigoriev I.V."/>
            <person name="Nordborg M."/>
            <person name="Weigel D."/>
            <person name="Guo Y.-L."/>
        </authorList>
    </citation>
    <scope>NUCLEOTIDE SEQUENCE [LARGE SCALE GENOMIC DNA]</scope>
    <source>
        <strain evidence="3">cv. MN47</strain>
    </source>
</reference>